<sequence>MGYRAMRVVAKGFTQVERDWFQQGVIILIYMWGGSYKVVWKNTSSCFFEMSWDSTSMDG</sequence>
<organism evidence="1 2">
    <name type="scientific">Mucuna pruriens</name>
    <name type="common">Velvet bean</name>
    <name type="synonym">Dolichos pruriens</name>
    <dbReference type="NCBI Taxonomy" id="157652"/>
    <lineage>
        <taxon>Eukaryota</taxon>
        <taxon>Viridiplantae</taxon>
        <taxon>Streptophyta</taxon>
        <taxon>Embryophyta</taxon>
        <taxon>Tracheophyta</taxon>
        <taxon>Spermatophyta</taxon>
        <taxon>Magnoliopsida</taxon>
        <taxon>eudicotyledons</taxon>
        <taxon>Gunneridae</taxon>
        <taxon>Pentapetalae</taxon>
        <taxon>rosids</taxon>
        <taxon>fabids</taxon>
        <taxon>Fabales</taxon>
        <taxon>Fabaceae</taxon>
        <taxon>Papilionoideae</taxon>
        <taxon>50 kb inversion clade</taxon>
        <taxon>NPAAA clade</taxon>
        <taxon>indigoferoid/millettioid clade</taxon>
        <taxon>Phaseoleae</taxon>
        <taxon>Mucuna</taxon>
    </lineage>
</organism>
<protein>
    <submittedName>
        <fullName evidence="1">Uncharacterized protein</fullName>
    </submittedName>
</protein>
<accession>A0A371EQS4</accession>
<evidence type="ECO:0000313" key="2">
    <source>
        <dbReference type="Proteomes" id="UP000257109"/>
    </source>
</evidence>
<dbReference type="Proteomes" id="UP000257109">
    <property type="component" value="Unassembled WGS sequence"/>
</dbReference>
<comment type="caution">
    <text evidence="1">The sequence shown here is derived from an EMBL/GenBank/DDBJ whole genome shotgun (WGS) entry which is preliminary data.</text>
</comment>
<dbReference type="EMBL" id="QJKJ01012560">
    <property type="protein sequence ID" value="RDX68401.1"/>
    <property type="molecule type" value="Genomic_DNA"/>
</dbReference>
<evidence type="ECO:0000313" key="1">
    <source>
        <dbReference type="EMBL" id="RDX68401.1"/>
    </source>
</evidence>
<dbReference type="AlphaFoldDB" id="A0A371EQS4"/>
<proteinExistence type="predicted"/>
<reference evidence="1" key="1">
    <citation type="submission" date="2018-05" db="EMBL/GenBank/DDBJ databases">
        <title>Draft genome of Mucuna pruriens seed.</title>
        <authorList>
            <person name="Nnadi N.E."/>
            <person name="Vos R."/>
            <person name="Hasami M.H."/>
            <person name="Devisetty U.K."/>
            <person name="Aguiy J.C."/>
        </authorList>
    </citation>
    <scope>NUCLEOTIDE SEQUENCE [LARGE SCALE GENOMIC DNA]</scope>
    <source>
        <strain evidence="1">JCA_2017</strain>
    </source>
</reference>
<feature type="non-terminal residue" evidence="1">
    <location>
        <position position="1"/>
    </location>
</feature>
<name>A0A371EQS4_MUCPR</name>
<keyword evidence="2" id="KW-1185">Reference proteome</keyword>
<gene>
    <name evidence="1" type="ORF">CR513_52620</name>
</gene>